<feature type="non-terminal residue" evidence="1">
    <location>
        <position position="52"/>
    </location>
</feature>
<keyword evidence="2" id="KW-1185">Reference proteome</keyword>
<dbReference type="RefSeq" id="XP_014143358.1">
    <property type="nucleotide sequence ID" value="XM_014287883.1"/>
</dbReference>
<evidence type="ECO:0000313" key="2">
    <source>
        <dbReference type="Proteomes" id="UP000054560"/>
    </source>
</evidence>
<name>A0A0L0EYF4_9EUKA</name>
<dbReference type="AlphaFoldDB" id="A0A0L0EYF4"/>
<protein>
    <submittedName>
        <fullName evidence="1">Uncharacterized protein</fullName>
    </submittedName>
</protein>
<organism evidence="1 2">
    <name type="scientific">Sphaeroforma arctica JP610</name>
    <dbReference type="NCBI Taxonomy" id="667725"/>
    <lineage>
        <taxon>Eukaryota</taxon>
        <taxon>Ichthyosporea</taxon>
        <taxon>Ichthyophonida</taxon>
        <taxon>Sphaeroforma</taxon>
    </lineage>
</organism>
<dbReference type="Proteomes" id="UP000054560">
    <property type="component" value="Unassembled WGS sequence"/>
</dbReference>
<proteinExistence type="predicted"/>
<evidence type="ECO:0000313" key="1">
    <source>
        <dbReference type="EMBL" id="KNC69456.1"/>
    </source>
</evidence>
<dbReference type="GeneID" id="25918538"/>
<sequence length="52" mass="5384">MASVCVLLTNCVDTAMSTTVRRWVGMTGTGTAKGTATAAANVVTNKRLRPTV</sequence>
<gene>
    <name evidence="1" type="ORF">SARC_18034</name>
</gene>
<dbReference type="EMBL" id="KQ254892">
    <property type="protein sequence ID" value="KNC69456.1"/>
    <property type="molecule type" value="Genomic_DNA"/>
</dbReference>
<reference evidence="1 2" key="1">
    <citation type="submission" date="2011-02" db="EMBL/GenBank/DDBJ databases">
        <title>The Genome Sequence of Sphaeroforma arctica JP610.</title>
        <authorList>
            <consortium name="The Broad Institute Genome Sequencing Platform"/>
            <person name="Russ C."/>
            <person name="Cuomo C."/>
            <person name="Young S.K."/>
            <person name="Zeng Q."/>
            <person name="Gargeya S."/>
            <person name="Alvarado L."/>
            <person name="Berlin A."/>
            <person name="Chapman S.B."/>
            <person name="Chen Z."/>
            <person name="Freedman E."/>
            <person name="Gellesch M."/>
            <person name="Goldberg J."/>
            <person name="Griggs A."/>
            <person name="Gujja S."/>
            <person name="Heilman E."/>
            <person name="Heiman D."/>
            <person name="Howarth C."/>
            <person name="Mehta T."/>
            <person name="Neiman D."/>
            <person name="Pearson M."/>
            <person name="Roberts A."/>
            <person name="Saif S."/>
            <person name="Shea T."/>
            <person name="Shenoy N."/>
            <person name="Sisk P."/>
            <person name="Stolte C."/>
            <person name="Sykes S."/>
            <person name="White J."/>
            <person name="Yandava C."/>
            <person name="Burger G."/>
            <person name="Gray M.W."/>
            <person name="Holland P.W.H."/>
            <person name="King N."/>
            <person name="Lang F.B.F."/>
            <person name="Roger A.J."/>
            <person name="Ruiz-Trillo I."/>
            <person name="Haas B."/>
            <person name="Nusbaum C."/>
            <person name="Birren B."/>
        </authorList>
    </citation>
    <scope>NUCLEOTIDE SEQUENCE [LARGE SCALE GENOMIC DNA]</scope>
    <source>
        <strain evidence="1 2">JP610</strain>
    </source>
</reference>
<accession>A0A0L0EYF4</accession>